<keyword evidence="1" id="KW-0732">Signal</keyword>
<evidence type="ECO:0000256" key="1">
    <source>
        <dbReference type="SAM" id="SignalP"/>
    </source>
</evidence>
<dbReference type="SUPFAM" id="SSF53474">
    <property type="entry name" value="alpha/beta-Hydrolases"/>
    <property type="match status" value="2"/>
</dbReference>
<dbReference type="Proteomes" id="UP000271010">
    <property type="component" value="Unassembled WGS sequence"/>
</dbReference>
<evidence type="ECO:0000259" key="2">
    <source>
        <dbReference type="Pfam" id="PF05448"/>
    </source>
</evidence>
<dbReference type="OrthoDB" id="3668964at2"/>
<protein>
    <recommendedName>
        <fullName evidence="2">Acetyl xylan esterase domain-containing protein</fullName>
    </recommendedName>
</protein>
<name>A0A3M9MSU0_9BACT</name>
<dbReference type="PANTHER" id="PTHR22946">
    <property type="entry name" value="DIENELACTONE HYDROLASE DOMAIN-CONTAINING PROTEIN-RELATED"/>
    <property type="match status" value="1"/>
</dbReference>
<dbReference type="EMBL" id="RJJE01000017">
    <property type="protein sequence ID" value="RNI28277.1"/>
    <property type="molecule type" value="Genomic_DNA"/>
</dbReference>
<keyword evidence="4" id="KW-1185">Reference proteome</keyword>
<sequence length="667" mass="74685">MRVHPMRLKKTFCAWLMAVGLAPAAFAQSSPQALTWKAQTTFNAYLLRDLHAAYDQRRERLQKALASPQALKEYQAQAKRQYLSVLGQFPEKGPLNAKTTRQLNQKGYRIENVIYQSRPNHHATANLYVPQGKGPFPAVVLLNGHEMTSKATESYQKTARLFALNGFVVLSIDPFSQGERVQLTDKTGKSLTRGSTTEHTLLNAGANLVGSSVAAYMLWDNLRGIDYLETRPEVDRNRIGAIGNSGGGTQTAYLMAYDIRIKVAAPCSYFTLRERSLELGGIPDGCQFIPGEEQLEFADFLLMSGPKPLLLLAGEHDFVDYRGVQEGYQELQKVYATLGQPQQLKLFTWPDGHGISRPKREVAVAWFRKWLYQDEKPVQEGEIGTLPEKDLLATTTGQANTAFAPETTIPDVTYRQFKALAPQRQAFLAEQNTAALQAKVREVIGWRPNTSPVSSELSGESQGKNYRLEKRILLRQGELPLPVLIYRPLTGKPHKLVIRLEEKGKAAAAKNDSLIQGEMAAGNVLVLPDLRGVGETQDDPKLNDPKYWTHEYRNAVLSLHLKRPLLGQRVQDLVTLLDFLHAQPHWKNLPVHVWANGLYGPVLTHAAFLDERITQAQVAESISSFETYLVKPIQQNMYSNVVPGLLQFYDLPDLVNRSNARIKNLTL</sequence>
<dbReference type="AlphaFoldDB" id="A0A3M9MSU0"/>
<evidence type="ECO:0000313" key="3">
    <source>
        <dbReference type="EMBL" id="RNI28277.1"/>
    </source>
</evidence>
<feature type="chain" id="PRO_5017950740" description="Acetyl xylan esterase domain-containing protein" evidence="1">
    <location>
        <begin position="28"/>
        <end position="667"/>
    </location>
</feature>
<evidence type="ECO:0000313" key="4">
    <source>
        <dbReference type="Proteomes" id="UP000271010"/>
    </source>
</evidence>
<accession>A0A3M9MSU0</accession>
<dbReference type="PANTHER" id="PTHR22946:SF8">
    <property type="entry name" value="ACETYL XYLAN ESTERASE DOMAIN-CONTAINING PROTEIN"/>
    <property type="match status" value="1"/>
</dbReference>
<dbReference type="InterPro" id="IPR050261">
    <property type="entry name" value="FrsA_esterase"/>
</dbReference>
<organism evidence="3 4">
    <name type="scientific">Rufibacter immobilis</name>
    <dbReference type="NCBI Taxonomy" id="1348778"/>
    <lineage>
        <taxon>Bacteria</taxon>
        <taxon>Pseudomonadati</taxon>
        <taxon>Bacteroidota</taxon>
        <taxon>Cytophagia</taxon>
        <taxon>Cytophagales</taxon>
        <taxon>Hymenobacteraceae</taxon>
        <taxon>Rufibacter</taxon>
    </lineage>
</organism>
<reference evidence="3 4" key="1">
    <citation type="submission" date="2018-11" db="EMBL/GenBank/DDBJ databases">
        <title>Rufibacter latericius sp. nov., isolated from water in Baiyang Lake.</title>
        <authorList>
            <person name="Yang Y."/>
        </authorList>
    </citation>
    <scope>NUCLEOTIDE SEQUENCE [LARGE SCALE GENOMIC DNA]</scope>
    <source>
        <strain evidence="3 4">MCC P1</strain>
    </source>
</reference>
<dbReference type="InterPro" id="IPR008391">
    <property type="entry name" value="AXE1_dom"/>
</dbReference>
<dbReference type="InterPro" id="IPR029058">
    <property type="entry name" value="AB_hydrolase_fold"/>
</dbReference>
<feature type="signal peptide" evidence="1">
    <location>
        <begin position="1"/>
        <end position="27"/>
    </location>
</feature>
<dbReference type="Pfam" id="PF05448">
    <property type="entry name" value="AXE1"/>
    <property type="match status" value="1"/>
</dbReference>
<gene>
    <name evidence="3" type="ORF">EFA69_19645</name>
</gene>
<dbReference type="Gene3D" id="3.40.50.1820">
    <property type="entry name" value="alpha/beta hydrolase"/>
    <property type="match status" value="2"/>
</dbReference>
<proteinExistence type="predicted"/>
<feature type="domain" description="Acetyl xylan esterase" evidence="2">
    <location>
        <begin position="106"/>
        <end position="267"/>
    </location>
</feature>
<comment type="caution">
    <text evidence="3">The sequence shown here is derived from an EMBL/GenBank/DDBJ whole genome shotgun (WGS) entry which is preliminary data.</text>
</comment>